<evidence type="ECO:0000256" key="2">
    <source>
        <dbReference type="SAM" id="MobiDB-lite"/>
    </source>
</evidence>
<feature type="region of interest" description="Disordered" evidence="2">
    <location>
        <begin position="319"/>
        <end position="355"/>
    </location>
</feature>
<dbReference type="InterPro" id="IPR036871">
    <property type="entry name" value="PX_dom_sf"/>
</dbReference>
<accession>A0A1D3D525</accession>
<dbReference type="VEuPathDB" id="ToxoDB:LOC34623407"/>
<feature type="region of interest" description="Disordered" evidence="2">
    <location>
        <begin position="1233"/>
        <end position="1263"/>
    </location>
</feature>
<proteinExistence type="predicted"/>
<evidence type="ECO:0000313" key="5">
    <source>
        <dbReference type="Proteomes" id="UP000095192"/>
    </source>
</evidence>
<dbReference type="SMART" id="SM00312">
    <property type="entry name" value="PX"/>
    <property type="match status" value="1"/>
</dbReference>
<feature type="region of interest" description="Disordered" evidence="2">
    <location>
        <begin position="910"/>
        <end position="937"/>
    </location>
</feature>
<organism evidence="4 5">
    <name type="scientific">Cyclospora cayetanensis</name>
    <dbReference type="NCBI Taxonomy" id="88456"/>
    <lineage>
        <taxon>Eukaryota</taxon>
        <taxon>Sar</taxon>
        <taxon>Alveolata</taxon>
        <taxon>Apicomplexa</taxon>
        <taxon>Conoidasida</taxon>
        <taxon>Coccidia</taxon>
        <taxon>Eucoccidiorida</taxon>
        <taxon>Eimeriorina</taxon>
        <taxon>Eimeriidae</taxon>
        <taxon>Cyclospora</taxon>
    </lineage>
</organism>
<dbReference type="InterPro" id="IPR001683">
    <property type="entry name" value="PX_dom"/>
</dbReference>
<dbReference type="InParanoid" id="A0A1D3D525"/>
<dbReference type="SUPFAM" id="SSF64268">
    <property type="entry name" value="PX domain"/>
    <property type="match status" value="2"/>
</dbReference>
<name>A0A1D3D525_9EIME</name>
<dbReference type="EMBL" id="JROU02000697">
    <property type="protein sequence ID" value="OEH78541.1"/>
    <property type="molecule type" value="Genomic_DNA"/>
</dbReference>
<comment type="caution">
    <text evidence="4">The sequence shown here is derived from an EMBL/GenBank/DDBJ whole genome shotgun (WGS) entry which is preliminary data.</text>
</comment>
<keyword evidence="5" id="KW-1185">Reference proteome</keyword>
<dbReference type="PROSITE" id="PS50195">
    <property type="entry name" value="PX"/>
    <property type="match status" value="1"/>
</dbReference>
<dbReference type="Pfam" id="PF00787">
    <property type="entry name" value="PX"/>
    <property type="match status" value="1"/>
</dbReference>
<dbReference type="CDD" id="cd06093">
    <property type="entry name" value="PX_domain"/>
    <property type="match status" value="1"/>
</dbReference>
<evidence type="ECO:0000313" key="4">
    <source>
        <dbReference type="EMBL" id="OEH78541.1"/>
    </source>
</evidence>
<dbReference type="GO" id="GO:0035091">
    <property type="term" value="F:phosphatidylinositol binding"/>
    <property type="evidence" value="ECO:0007669"/>
    <property type="project" value="InterPro"/>
</dbReference>
<sequence>MKLFSEVWEDWVHPQTHTQRTLDCDSGRLTAPRDCILSPVSGSLTREQIPAWQMSSHASCSRDRGTNEEFANTRIPECYLPRKLHRVDGGWRTVRLQWRILAVIQACGDAHRLSTLKEFPPEGGATQEEALPAHFSGRLPSVPPFSSLLSLYLAVSHRQRSLPAGVFLHSGVTSVFALPSVLTSAMAPQPLEPDKASPGGNPSESSPRMPPRGGTDAPFPGRGSLAAGVETSPFSVSIPRADVVCEGLFLSHAQYRIQWSDLGRLHTIERRFREFVKLHSELQKALSEAQHCATTAPKTPRTEAAGTAFLAGTADSGVLQPGAPARMRSSDRRADAASAAGAEETNGQAAQPQGAGSRNALSWLFSVLVGKCGGEEPAEGSYAALPPKSVLSFQGPAFIEQRRRQLERYLRLLLQQEQVLQAKPLWDFLGSKGREAQAVALFFCCSTRHMLSKGDAEQQQRRLDRALQALQAMLSESLAPREKGGNSGVVPWRLAHPDLALCVLSEGEAFSRILALLEEALSALSRLCQPFVSALSLQSKNLSVAAKATHASLSRGDSAVPARLPIREAVHPATAKCSREESGSEAPLRSIGSPKAPEAEEAERESSRDAFPLADASLLLCLMDCSSSFLCRFASARPEELLAFIRRSDGLFRLHSLLQRSAGKCSTPASWEASLAPQQQPNRDSAAAIRLGSSPSSREFSGEALDCSKGSFAAYLGTAAQTFPSQRLVGETSTDDAVGAGERSPEADSVCLEQHWLTHPLERCHGQQQSLREAAVRSFASTLSPSTLGWGCLDAACGRLHETVALILWRAMPLVGVQTALTMPRSTGLDVLSLLYCCASSTTARLLAGLSLSWLLQQRRFCCELQQQPLHSEVQQQLLTLLHGSGRLHRPASALLRDLLRWQQQQQQRQSGLPAEGELPEAQRTVEASQQQLAREGGRSSEAAAAVSALPLLVILNALRAPKWKQGLVSTAIDALFLRYLLQPQMVAPLADLLGRSSGGSALPAPLDGEKAAKSGSPEYRVALSKRLPKAPAHTEAAASCAVSLGQESDSFGEAAEEEGCADAEAPCRGSGEEVQRLSKICELQRPQKVVEESFLGSHKGGLTADVSLSTCADEELYGAESFSLFEIPEGGETGGPPPPGPRKEDGVEGPLLGALAQQLQHSSSITVQRLAALCLLWSPSWWTRVGALAASSRLHQHAEGSLRSASHCDGTAAEGEAAEGEAWLAHALSFSGEAQDADAPRTAPSEAAKEGGGRQPASRLRNSLQPRLSAPAALKLLQQQLSTHTRGRHPPQPQRTAMEGEFSGRLQSASWSLNQAAEPDCLAYAVGSNQEGGADPEAEDGLSGSLEGCKLRLLDASQACASLGAVRHRMQRQLILQCSFIELNRTQWETMKLQTLSTEQLIAPEVLPLFVSAASLEEEERKASDALAAAEAAAAQSAKALQQQQQQQLETQQMLQGSLIEQLNLQRKVQCHRTQFADIQQVMAAAPERRRQLLEQLKHRQQLLHHLRCLLERENARVAEAHELLQRAAADERLARDCRLSLAAVQAVESALQQKDLSGCSWTSGASLHAAITGLLEAPLTEELHGQISALLASASGGKHEDMREQVAALKALLSDICWKDALTTREEAARQAELNAQRQQHQIQRAEKAIESQTSPSVLHQKAELMSEELKQAEEALLKLPSESSG</sequence>
<feature type="region of interest" description="Disordered" evidence="2">
    <location>
        <begin position="573"/>
        <end position="608"/>
    </location>
</feature>
<evidence type="ECO:0000256" key="1">
    <source>
        <dbReference type="SAM" id="Coils"/>
    </source>
</evidence>
<feature type="compositionally biased region" description="Polar residues" evidence="2">
    <location>
        <begin position="345"/>
        <end position="355"/>
    </location>
</feature>
<feature type="region of interest" description="Disordered" evidence="2">
    <location>
        <begin position="1282"/>
        <end position="1305"/>
    </location>
</feature>
<protein>
    <submittedName>
        <fullName evidence="4">Px domain-containing protein</fullName>
    </submittedName>
</protein>
<dbReference type="Proteomes" id="UP000095192">
    <property type="component" value="Unassembled WGS sequence"/>
</dbReference>
<dbReference type="VEuPathDB" id="ToxoDB:cyc_07435"/>
<feature type="coiled-coil region" evidence="1">
    <location>
        <begin position="1414"/>
        <end position="1453"/>
    </location>
</feature>
<feature type="domain" description="PX" evidence="3">
    <location>
        <begin position="233"/>
        <end position="436"/>
    </location>
</feature>
<evidence type="ECO:0000259" key="3">
    <source>
        <dbReference type="PROSITE" id="PS50195"/>
    </source>
</evidence>
<feature type="region of interest" description="Disordered" evidence="2">
    <location>
        <begin position="188"/>
        <end position="224"/>
    </location>
</feature>
<gene>
    <name evidence="4" type="ORF">cyc_07435</name>
</gene>
<reference evidence="4 5" key="1">
    <citation type="journal article" date="2016" name="BMC Genomics">
        <title>Comparative genomics reveals Cyclospora cayetanensis possesses coccidia-like metabolism and invasion components but unique surface antigens.</title>
        <authorList>
            <person name="Liu S."/>
            <person name="Wang L."/>
            <person name="Zheng H."/>
            <person name="Xu Z."/>
            <person name="Roellig D.M."/>
            <person name="Li N."/>
            <person name="Frace M.A."/>
            <person name="Tang K."/>
            <person name="Arrowood M.J."/>
            <person name="Moss D.M."/>
            <person name="Zhang L."/>
            <person name="Feng Y."/>
            <person name="Xiao L."/>
        </authorList>
    </citation>
    <scope>NUCLEOTIDE SEQUENCE [LARGE SCALE GENOMIC DNA]</scope>
    <source>
        <strain evidence="4 5">CHN_HEN01</strain>
    </source>
</reference>
<dbReference type="Gene3D" id="3.30.1520.10">
    <property type="entry name" value="Phox-like domain"/>
    <property type="match status" value="2"/>
</dbReference>
<keyword evidence="1" id="KW-0175">Coiled coil</keyword>
<feature type="region of interest" description="Disordered" evidence="2">
    <location>
        <begin position="1127"/>
        <end position="1149"/>
    </location>
</feature>